<protein>
    <recommendedName>
        <fullName evidence="3">EGF-like domain-containing protein</fullName>
    </recommendedName>
</protein>
<comment type="caution">
    <text evidence="1">The sequence shown here is derived from an EMBL/GenBank/DDBJ whole genome shotgun (WGS) entry which is preliminary data.</text>
</comment>
<dbReference type="OrthoDB" id="10252017at2759"/>
<reference evidence="1 2" key="1">
    <citation type="journal article" date="2017" name="PLoS Biol.">
        <title>The sea cucumber genome provides insights into morphological evolution and visceral regeneration.</title>
        <authorList>
            <person name="Zhang X."/>
            <person name="Sun L."/>
            <person name="Yuan J."/>
            <person name="Sun Y."/>
            <person name="Gao Y."/>
            <person name="Zhang L."/>
            <person name="Li S."/>
            <person name="Dai H."/>
            <person name="Hamel J.F."/>
            <person name="Liu C."/>
            <person name="Yu Y."/>
            <person name="Liu S."/>
            <person name="Lin W."/>
            <person name="Guo K."/>
            <person name="Jin S."/>
            <person name="Xu P."/>
            <person name="Storey K.B."/>
            <person name="Huan P."/>
            <person name="Zhang T."/>
            <person name="Zhou Y."/>
            <person name="Zhang J."/>
            <person name="Lin C."/>
            <person name="Li X."/>
            <person name="Xing L."/>
            <person name="Huo D."/>
            <person name="Sun M."/>
            <person name="Wang L."/>
            <person name="Mercier A."/>
            <person name="Li F."/>
            <person name="Yang H."/>
            <person name="Xiang J."/>
        </authorList>
    </citation>
    <scope>NUCLEOTIDE SEQUENCE [LARGE SCALE GENOMIC DNA]</scope>
    <source>
        <strain evidence="1">Shaxun</strain>
        <tissue evidence="1">Muscle</tissue>
    </source>
</reference>
<dbReference type="Proteomes" id="UP000230750">
    <property type="component" value="Unassembled WGS sequence"/>
</dbReference>
<evidence type="ECO:0000313" key="1">
    <source>
        <dbReference type="EMBL" id="PIK40987.1"/>
    </source>
</evidence>
<name>A0A2G8JZ03_STIJA</name>
<keyword evidence="2" id="KW-1185">Reference proteome</keyword>
<evidence type="ECO:0008006" key="3">
    <source>
        <dbReference type="Google" id="ProtNLM"/>
    </source>
</evidence>
<dbReference type="EMBL" id="MRZV01001063">
    <property type="protein sequence ID" value="PIK40987.1"/>
    <property type="molecule type" value="Genomic_DNA"/>
</dbReference>
<dbReference type="STRING" id="307972.A0A2G8JZ03"/>
<organism evidence="1 2">
    <name type="scientific">Stichopus japonicus</name>
    <name type="common">Sea cucumber</name>
    <dbReference type="NCBI Taxonomy" id="307972"/>
    <lineage>
        <taxon>Eukaryota</taxon>
        <taxon>Metazoa</taxon>
        <taxon>Echinodermata</taxon>
        <taxon>Eleutherozoa</taxon>
        <taxon>Echinozoa</taxon>
        <taxon>Holothuroidea</taxon>
        <taxon>Aspidochirotacea</taxon>
        <taxon>Aspidochirotida</taxon>
        <taxon>Stichopodidae</taxon>
        <taxon>Apostichopus</taxon>
    </lineage>
</organism>
<dbReference type="PANTHER" id="PTHR26391:SF18">
    <property type="entry name" value="PROTEIN KINASE RECEPTOR TIE-1, PUTATIVE-RELATED"/>
    <property type="match status" value="1"/>
</dbReference>
<dbReference type="Gene3D" id="2.170.300.10">
    <property type="entry name" value="Tie2 ligand-binding domain superfamily"/>
    <property type="match status" value="1"/>
</dbReference>
<dbReference type="PANTHER" id="PTHR26391">
    <property type="entry name" value="INACTIVE TYROSINE-PROTEIN KINASE 7"/>
    <property type="match status" value="1"/>
</dbReference>
<accession>A0A2G8JZ03</accession>
<sequence length="284" mass="30084">CETGKFGANCKQECHCADNTLCALDTGVCGNNQCEDGWRGTNCQYGPCPVGYYGDFCNLTCSCSGGEDACSEVEANCANGCVVPWTGTACNQDNGAGNIILTYVRVNSGQAANVTCTVIRNPLVAQSDLVLSPIGTLLTADEDARSYKQTKVVEITLETAMQVTCSVSGTELMETILLMPNGQSDPPYVAVVKSPVATTAYPTTIEVYTGDSQTASVTFDKAVLEQGRYMFTFNSPRVPDEAMTNINSEPATLTLPTTMETAARTGILTVTEDESRGMEGLGDQ</sequence>
<dbReference type="AlphaFoldDB" id="A0A2G8JZ03"/>
<feature type="non-terminal residue" evidence="1">
    <location>
        <position position="1"/>
    </location>
</feature>
<proteinExistence type="predicted"/>
<gene>
    <name evidence="1" type="ORF">BSL78_22160</name>
</gene>
<evidence type="ECO:0000313" key="2">
    <source>
        <dbReference type="Proteomes" id="UP000230750"/>
    </source>
</evidence>